<dbReference type="InterPro" id="IPR001650">
    <property type="entry name" value="Helicase_C-like"/>
</dbReference>
<comment type="function">
    <text evidence="15">Part of the Sec protein translocase complex. Interacts with the SecYEG preprotein conducting channel. Has a central role in coupling the hydrolysis of ATP to the transfer of proteins into and across the cell membrane, serving as an ATP-driven molecular motor driving the stepwise translocation of polypeptide chains across the membrane.</text>
</comment>
<organism evidence="21 22">
    <name type="scientific">Streptococcus mutans SM6</name>
    <dbReference type="NCBI Taxonomy" id="857119"/>
    <lineage>
        <taxon>Bacteria</taxon>
        <taxon>Bacillati</taxon>
        <taxon>Bacillota</taxon>
        <taxon>Bacilli</taxon>
        <taxon>Lactobacillales</taxon>
        <taxon>Streptococcaceae</taxon>
        <taxon>Streptococcus</taxon>
    </lineage>
</organism>
<reference evidence="21 22" key="1">
    <citation type="journal article" date="2013" name="Mol. Biol. Evol.">
        <title>Evolutionary and population genomics of the cavity causing bacteria Streptococcus mutans.</title>
        <authorList>
            <person name="Cornejo O.E."/>
            <person name="Lefebure T."/>
            <person name="Pavinski Bitar P.D."/>
            <person name="Lang P."/>
            <person name="Richards V.P."/>
            <person name="Eilertson K."/>
            <person name="Do T."/>
            <person name="Beighton D."/>
            <person name="Zeng L."/>
            <person name="Ahn S.J."/>
            <person name="Burne R.A."/>
            <person name="Siepel A."/>
            <person name="Bustamante C.D."/>
            <person name="Stanhope M.J."/>
        </authorList>
    </citation>
    <scope>NUCLEOTIDE SEQUENCE [LARGE SCALE GENOMIC DNA]</scope>
    <source>
        <strain evidence="21 22">SM6</strain>
    </source>
</reference>
<protein>
    <recommendedName>
        <fullName evidence="15 16">Protein translocase subunit SecA</fullName>
        <ecNumber evidence="15">7.4.2.8</ecNumber>
    </recommendedName>
</protein>
<dbReference type="InterPro" id="IPR004027">
    <property type="entry name" value="SEC_C_motif"/>
</dbReference>
<dbReference type="FunFam" id="1.10.3060.10:FF:000002">
    <property type="entry name" value="Preprotein translocase subunit SecA"/>
    <property type="match status" value="1"/>
</dbReference>
<dbReference type="Pfam" id="PF01043">
    <property type="entry name" value="SecA_PP_bind"/>
    <property type="match status" value="1"/>
</dbReference>
<dbReference type="GO" id="GO:0043952">
    <property type="term" value="P:protein transport by the Sec complex"/>
    <property type="evidence" value="ECO:0007669"/>
    <property type="project" value="TreeGrafter"/>
</dbReference>
<dbReference type="Pfam" id="PF02810">
    <property type="entry name" value="SEC-C"/>
    <property type="match status" value="1"/>
</dbReference>
<dbReference type="FunFam" id="3.90.1440.10:FF:000001">
    <property type="entry name" value="Preprotein translocase subunit SecA"/>
    <property type="match status" value="1"/>
</dbReference>
<dbReference type="PROSITE" id="PS51194">
    <property type="entry name" value="HELICASE_CTER"/>
    <property type="match status" value="1"/>
</dbReference>
<dbReference type="Pfam" id="PF07517">
    <property type="entry name" value="SecA_DEAD"/>
    <property type="match status" value="1"/>
</dbReference>
<dbReference type="GO" id="GO:0005886">
    <property type="term" value="C:plasma membrane"/>
    <property type="evidence" value="ECO:0007669"/>
    <property type="project" value="UniProtKB-SubCell"/>
</dbReference>
<evidence type="ECO:0000256" key="17">
    <source>
        <dbReference type="SAM" id="MobiDB-lite"/>
    </source>
</evidence>
<dbReference type="InterPro" id="IPR044722">
    <property type="entry name" value="SecA_SF2_C"/>
</dbReference>
<dbReference type="InterPro" id="IPR027417">
    <property type="entry name" value="P-loop_NTPase"/>
</dbReference>
<evidence type="ECO:0000256" key="6">
    <source>
        <dbReference type="ARBA" id="ARBA00022723"/>
    </source>
</evidence>
<evidence type="ECO:0000259" key="18">
    <source>
        <dbReference type="PROSITE" id="PS51192"/>
    </source>
</evidence>
<dbReference type="InterPro" id="IPR036266">
    <property type="entry name" value="SecA_Wing/Scaffold_sf"/>
</dbReference>
<comment type="catalytic activity">
    <reaction evidence="14 15">
        <text>ATP + H2O + cellular proteinSide 1 = ADP + phosphate + cellular proteinSide 2.</text>
        <dbReference type="EC" id="7.4.2.8"/>
    </reaction>
</comment>
<keyword evidence="6" id="KW-0479">Metal-binding</keyword>
<feature type="domain" description="SecA family profile" evidence="20">
    <location>
        <begin position="1"/>
        <end position="571"/>
    </location>
</feature>
<evidence type="ECO:0000259" key="20">
    <source>
        <dbReference type="PROSITE" id="PS51196"/>
    </source>
</evidence>
<dbReference type="Gene3D" id="1.10.3060.10">
    <property type="entry name" value="Helical scaffold and wing domains of SecA"/>
    <property type="match status" value="1"/>
</dbReference>
<dbReference type="PROSITE" id="PS51196">
    <property type="entry name" value="SECA_MOTOR_DEAD"/>
    <property type="match status" value="1"/>
</dbReference>
<comment type="subunit">
    <text evidence="15">Monomer and homodimer. Part of the essential Sec protein translocation apparatus which comprises SecA, SecYEG and auxiliary proteins SecDF. Other proteins may also be involved.</text>
</comment>
<dbReference type="PANTHER" id="PTHR30612">
    <property type="entry name" value="SECA INNER MEMBRANE COMPONENT OF SEC PROTEIN SECRETION SYSTEM"/>
    <property type="match status" value="1"/>
</dbReference>
<evidence type="ECO:0000256" key="16">
    <source>
        <dbReference type="RuleBase" id="RU003874"/>
    </source>
</evidence>
<dbReference type="GO" id="GO:0046872">
    <property type="term" value="F:metal ion binding"/>
    <property type="evidence" value="ECO:0007669"/>
    <property type="project" value="UniProtKB-KW"/>
</dbReference>
<keyword evidence="5 15" id="KW-0963">Cytoplasm</keyword>
<dbReference type="FunFam" id="3.40.50.300:FF:000429">
    <property type="entry name" value="Preprotein translocase subunit SecA"/>
    <property type="match status" value="1"/>
</dbReference>
<keyword evidence="12 15" id="KW-0811">Translocation</keyword>
<feature type="binding site" evidence="15">
    <location>
        <position position="493"/>
    </location>
    <ligand>
        <name>ATP</name>
        <dbReference type="ChEBI" id="CHEBI:30616"/>
    </ligand>
</feature>
<dbReference type="PRINTS" id="PR00906">
    <property type="entry name" value="SECA"/>
</dbReference>
<evidence type="ECO:0000256" key="10">
    <source>
        <dbReference type="ARBA" id="ARBA00022927"/>
    </source>
</evidence>
<dbReference type="GO" id="GO:0006605">
    <property type="term" value="P:protein targeting"/>
    <property type="evidence" value="ECO:0007669"/>
    <property type="project" value="UniProtKB-UniRule"/>
</dbReference>
<dbReference type="SMART" id="SM00958">
    <property type="entry name" value="SecA_PP_bind"/>
    <property type="match status" value="1"/>
</dbReference>
<comment type="similarity">
    <text evidence="2 15 16">Belongs to the SecA family.</text>
</comment>
<dbReference type="GO" id="GO:0017038">
    <property type="term" value="P:protein import"/>
    <property type="evidence" value="ECO:0007669"/>
    <property type="project" value="InterPro"/>
</dbReference>
<feature type="compositionally biased region" description="Basic and acidic residues" evidence="17">
    <location>
        <begin position="782"/>
        <end position="794"/>
    </location>
</feature>
<dbReference type="GO" id="GO:0031522">
    <property type="term" value="C:cell envelope Sec protein transport complex"/>
    <property type="evidence" value="ECO:0007669"/>
    <property type="project" value="TreeGrafter"/>
</dbReference>
<dbReference type="SUPFAM" id="SSF81767">
    <property type="entry name" value="Pre-protein crosslinking domain of SecA"/>
    <property type="match status" value="1"/>
</dbReference>
<dbReference type="InterPro" id="IPR011116">
    <property type="entry name" value="SecA_Wing/Scaffold"/>
</dbReference>
<dbReference type="CDD" id="cd17928">
    <property type="entry name" value="DEXDc_SecA"/>
    <property type="match status" value="1"/>
</dbReference>
<dbReference type="InterPro" id="IPR014001">
    <property type="entry name" value="Helicase_ATP-bd"/>
</dbReference>
<dbReference type="EMBL" id="AHSR01000045">
    <property type="protein sequence ID" value="EMC22187.1"/>
    <property type="molecule type" value="Genomic_DNA"/>
</dbReference>
<sequence>MANILRTIIENDKGEVRKLTKIAKKVEGYANEMEALSDEELQAKTDEFKERYQNGETLDDLLPEVFAVVREASKRVLGLYPYRVQIMGGVVLHHGDVPEMRTGEGKTLTATMPVYLNALAGEGVHVVTVNEYLATRDATEMGELYSWLGLSVGINLAAKSSSEKREAYNCDITYSTNAEIGFDYLRDNMVVRKENMVQRPLNFALVDEVDSVLIDEARTPLIVSGPVSTETNQLYHRADSFVKTLSEDDYAIDTPTKTIGLKDSGIDKAEEYFHLENLYDIDNVALTHYIDNALRANYIMLLDIDYVVSEEQEILIVDQFTGRTMEGRRFSDGLHQAIEAKEGVPIQDESKTSASITYQNMFRMYKKLAGMTGTAKTEEEEFREIYNMRIIPIPTNRPVARIDHQDLLHPTLEAKFRAVVADVKERHEKGQPVLVGTVAVETSDLISKMLVQAGVPHEVLNAKNHFKEAQIIMNAGQRGAVTIATNMAGRGTDIKLGEGVRELGGLCVIGTERHESRRIDNQLRGRSGRQGDPGESQFYLSLEDELMRRFGSERIKAFLDRFIEEDNDVVIKSRMLTNQVESAQRRVEGNNYDTRKQVLQYDDVMREQREIIYAERYDVITAERDLAPEIKAMIKRTIERTVDSHSQLDRKESLDAILNFAKTNLLPEDTISLHDIEDLNYEDIKDLLYDAALKNYDRQIAKLRDEEAVREFQKVLILMVVDNKWTDHIDALDQLRSSVGLRGYAQNNPIVEYQSEGFRMFQDMIGAIEFDVTRTMMKAQIHEQEREKETESRTTAEQNISAQSTISPQDPIFKNVGRNDKCPCGSGKKFKNCHGRKRF</sequence>
<dbReference type="PROSITE" id="PS51192">
    <property type="entry name" value="HELICASE_ATP_BIND_1"/>
    <property type="match status" value="1"/>
</dbReference>
<feature type="binding site" evidence="15">
    <location>
        <position position="85"/>
    </location>
    <ligand>
        <name>ATP</name>
        <dbReference type="ChEBI" id="CHEBI:30616"/>
    </ligand>
</feature>
<dbReference type="InterPro" id="IPR020937">
    <property type="entry name" value="SecA_CS"/>
</dbReference>
<feature type="domain" description="Helicase C-terminal" evidence="19">
    <location>
        <begin position="415"/>
        <end position="570"/>
    </location>
</feature>
<comment type="caution">
    <text evidence="21">The sequence shown here is derived from an EMBL/GenBank/DDBJ whole genome shotgun (WGS) entry which is preliminary data.</text>
</comment>
<evidence type="ECO:0000313" key="22">
    <source>
        <dbReference type="Proteomes" id="UP000011676"/>
    </source>
</evidence>
<proteinExistence type="inferred from homology"/>
<dbReference type="SUPFAM" id="SSF81886">
    <property type="entry name" value="Helical scaffold and wing domains of SecA"/>
    <property type="match status" value="1"/>
</dbReference>
<evidence type="ECO:0000256" key="11">
    <source>
        <dbReference type="ARBA" id="ARBA00022967"/>
    </source>
</evidence>
<dbReference type="HAMAP" id="MF_01382">
    <property type="entry name" value="SecA"/>
    <property type="match status" value="1"/>
</dbReference>
<dbReference type="Gene3D" id="3.40.50.300">
    <property type="entry name" value="P-loop containing nucleotide triphosphate hydrolases"/>
    <property type="match status" value="2"/>
</dbReference>
<dbReference type="InterPro" id="IPR014018">
    <property type="entry name" value="SecA_motor_DEAD"/>
</dbReference>
<dbReference type="Proteomes" id="UP000011676">
    <property type="component" value="Unassembled WGS sequence"/>
</dbReference>
<dbReference type="InterPro" id="IPR000185">
    <property type="entry name" value="SecA"/>
</dbReference>
<evidence type="ECO:0000313" key="21">
    <source>
        <dbReference type="EMBL" id="EMC22187.1"/>
    </source>
</evidence>
<keyword evidence="4 15" id="KW-1003">Cell membrane</keyword>
<evidence type="ECO:0000259" key="19">
    <source>
        <dbReference type="PROSITE" id="PS51194"/>
    </source>
</evidence>
<dbReference type="InterPro" id="IPR011115">
    <property type="entry name" value="SecA_DEAD"/>
</dbReference>
<keyword evidence="10 15" id="KW-0653">Protein transport</keyword>
<keyword evidence="7 15" id="KW-0547">Nucleotide-binding</keyword>
<dbReference type="CDD" id="cd18803">
    <property type="entry name" value="SF2_C_secA"/>
    <property type="match status" value="1"/>
</dbReference>
<evidence type="ECO:0000256" key="3">
    <source>
        <dbReference type="ARBA" id="ARBA00022448"/>
    </source>
</evidence>
<dbReference type="InterPro" id="IPR036670">
    <property type="entry name" value="SecA_X-link_sf"/>
</dbReference>
<evidence type="ECO:0000256" key="1">
    <source>
        <dbReference type="ARBA" id="ARBA00001947"/>
    </source>
</evidence>
<evidence type="ECO:0000256" key="8">
    <source>
        <dbReference type="ARBA" id="ARBA00022833"/>
    </source>
</evidence>
<dbReference type="GO" id="GO:0005829">
    <property type="term" value="C:cytosol"/>
    <property type="evidence" value="ECO:0007669"/>
    <property type="project" value="TreeGrafter"/>
</dbReference>
<evidence type="ECO:0000256" key="9">
    <source>
        <dbReference type="ARBA" id="ARBA00022840"/>
    </source>
</evidence>
<dbReference type="PROSITE" id="PS01312">
    <property type="entry name" value="SECA"/>
    <property type="match status" value="1"/>
</dbReference>
<comment type="subcellular location">
    <subcellularLocation>
        <location evidence="15">Cell membrane</location>
        <topology evidence="15">Peripheral membrane protein</topology>
        <orientation evidence="15">Cytoplasmic side</orientation>
    </subcellularLocation>
    <subcellularLocation>
        <location evidence="15">Cytoplasm</location>
    </subcellularLocation>
    <text evidence="15">Distribution is 50-50.</text>
</comment>
<dbReference type="EC" id="7.4.2.8" evidence="15"/>
<evidence type="ECO:0000256" key="5">
    <source>
        <dbReference type="ARBA" id="ARBA00022490"/>
    </source>
</evidence>
<dbReference type="GO" id="GO:0065002">
    <property type="term" value="P:intracellular protein transmembrane transport"/>
    <property type="evidence" value="ECO:0007669"/>
    <property type="project" value="UniProtKB-UniRule"/>
</dbReference>
<dbReference type="SMART" id="SM00957">
    <property type="entry name" value="SecA_DEAD"/>
    <property type="match status" value="1"/>
</dbReference>
<evidence type="ECO:0000256" key="13">
    <source>
        <dbReference type="ARBA" id="ARBA00023136"/>
    </source>
</evidence>
<gene>
    <name evidence="15" type="primary">secA</name>
    <name evidence="21" type="ORF">SMU82_09012</name>
</gene>
<keyword evidence="13 15" id="KW-0472">Membrane</keyword>
<keyword evidence="8" id="KW-0862">Zinc</keyword>
<evidence type="ECO:0000256" key="14">
    <source>
        <dbReference type="ARBA" id="ARBA00034006"/>
    </source>
</evidence>
<feature type="region of interest" description="Disordered" evidence="17">
    <location>
        <begin position="782"/>
        <end position="818"/>
    </location>
</feature>
<name>A0A829BSC9_STRMG</name>
<dbReference type="Pfam" id="PF21090">
    <property type="entry name" value="P-loop_SecA"/>
    <property type="match status" value="2"/>
</dbReference>
<evidence type="ECO:0000256" key="7">
    <source>
        <dbReference type="ARBA" id="ARBA00022741"/>
    </source>
</evidence>
<keyword evidence="9 15" id="KW-0067">ATP-binding</keyword>
<dbReference type="NCBIfam" id="TIGR00963">
    <property type="entry name" value="secA"/>
    <property type="match status" value="1"/>
</dbReference>
<dbReference type="RefSeq" id="WP_002296468.1">
    <property type="nucleotide sequence ID" value="NZ_AHSR01000045.1"/>
</dbReference>
<feature type="binding site" evidence="15">
    <location>
        <begin position="103"/>
        <end position="107"/>
    </location>
    <ligand>
        <name>ATP</name>
        <dbReference type="ChEBI" id="CHEBI:30616"/>
    </ligand>
</feature>
<feature type="compositionally biased region" description="Polar residues" evidence="17">
    <location>
        <begin position="795"/>
        <end position="808"/>
    </location>
</feature>
<evidence type="ECO:0000256" key="4">
    <source>
        <dbReference type="ARBA" id="ARBA00022475"/>
    </source>
</evidence>
<feature type="domain" description="Helicase ATP-binding" evidence="18">
    <location>
        <begin position="87"/>
        <end position="245"/>
    </location>
</feature>
<comment type="cofactor">
    <cofactor evidence="1">
        <name>Zn(2+)</name>
        <dbReference type="ChEBI" id="CHEBI:29105"/>
    </cofactor>
</comment>
<dbReference type="GO" id="GO:0008564">
    <property type="term" value="F:protein-exporting ATPase activity"/>
    <property type="evidence" value="ECO:0007669"/>
    <property type="project" value="UniProtKB-EC"/>
</dbReference>
<dbReference type="GO" id="GO:0005524">
    <property type="term" value="F:ATP binding"/>
    <property type="evidence" value="ECO:0007669"/>
    <property type="project" value="UniProtKB-UniRule"/>
</dbReference>
<dbReference type="AlphaFoldDB" id="A0A829BSC9"/>
<accession>A0A829BSC9</accession>
<dbReference type="NCBIfam" id="NF006630">
    <property type="entry name" value="PRK09200.1"/>
    <property type="match status" value="1"/>
</dbReference>
<dbReference type="InterPro" id="IPR011130">
    <property type="entry name" value="SecA_preprotein_X-link_dom"/>
</dbReference>
<dbReference type="Pfam" id="PF07516">
    <property type="entry name" value="SecA_SW"/>
    <property type="match status" value="1"/>
</dbReference>
<evidence type="ECO:0000256" key="12">
    <source>
        <dbReference type="ARBA" id="ARBA00023010"/>
    </source>
</evidence>
<keyword evidence="11 15" id="KW-1278">Translocase</keyword>
<dbReference type="SUPFAM" id="SSF52540">
    <property type="entry name" value="P-loop containing nucleoside triphosphate hydrolases"/>
    <property type="match status" value="2"/>
</dbReference>
<evidence type="ECO:0000256" key="2">
    <source>
        <dbReference type="ARBA" id="ARBA00007650"/>
    </source>
</evidence>
<dbReference type="Gene3D" id="3.90.1440.10">
    <property type="entry name" value="SecA, preprotein cross-linking domain"/>
    <property type="match status" value="1"/>
</dbReference>
<keyword evidence="3 15" id="KW-0813">Transport</keyword>
<dbReference type="PANTHER" id="PTHR30612:SF0">
    <property type="entry name" value="CHLOROPLAST PROTEIN-TRANSPORTING ATPASE"/>
    <property type="match status" value="1"/>
</dbReference>
<evidence type="ECO:0000256" key="15">
    <source>
        <dbReference type="HAMAP-Rule" id="MF_01382"/>
    </source>
</evidence>